<dbReference type="CDD" id="cd03444">
    <property type="entry name" value="Thioesterase_II_repeat1"/>
    <property type="match status" value="1"/>
</dbReference>
<dbReference type="Gene3D" id="2.40.160.210">
    <property type="entry name" value="Acyl-CoA thioesterase, double hotdog domain"/>
    <property type="match status" value="1"/>
</dbReference>
<dbReference type="AlphaFoldDB" id="A0A1L9VUU2"/>
<dbReference type="Pfam" id="PF13622">
    <property type="entry name" value="4HBT_3"/>
    <property type="match status" value="1"/>
</dbReference>
<evidence type="ECO:0000313" key="6">
    <source>
        <dbReference type="Proteomes" id="UP000184300"/>
    </source>
</evidence>
<dbReference type="RefSeq" id="XP_022404374.1">
    <property type="nucleotide sequence ID" value="XM_022548110.1"/>
</dbReference>
<dbReference type="FunFam" id="3.10.129.10:FF:000074">
    <property type="entry name" value="Acyl-CoA thioesterase II"/>
    <property type="match status" value="1"/>
</dbReference>
<dbReference type="GO" id="GO:0005782">
    <property type="term" value="C:peroxisomal matrix"/>
    <property type="evidence" value="ECO:0007669"/>
    <property type="project" value="UniProtKB-SubCell"/>
</dbReference>
<dbReference type="Proteomes" id="UP000184300">
    <property type="component" value="Unassembled WGS sequence"/>
</dbReference>
<evidence type="ECO:0000256" key="1">
    <source>
        <dbReference type="ARBA" id="ARBA00006538"/>
    </source>
</evidence>
<evidence type="ECO:0000256" key="2">
    <source>
        <dbReference type="ARBA" id="ARBA00022801"/>
    </source>
</evidence>
<dbReference type="InterPro" id="IPR029069">
    <property type="entry name" value="HotDog_dom_sf"/>
</dbReference>
<dbReference type="PANTHER" id="PTHR11066:SF34">
    <property type="entry name" value="ACYL-COENZYME A THIOESTERASE 8"/>
    <property type="match status" value="1"/>
</dbReference>
<evidence type="ECO:0000259" key="4">
    <source>
        <dbReference type="Pfam" id="PF20789"/>
    </source>
</evidence>
<dbReference type="InterPro" id="IPR049449">
    <property type="entry name" value="TesB_ACOT8-like_N"/>
</dbReference>
<organism evidence="5 6">
    <name type="scientific">Aspergillus glaucus CBS 516.65</name>
    <dbReference type="NCBI Taxonomy" id="1160497"/>
    <lineage>
        <taxon>Eukaryota</taxon>
        <taxon>Fungi</taxon>
        <taxon>Dikarya</taxon>
        <taxon>Ascomycota</taxon>
        <taxon>Pezizomycotina</taxon>
        <taxon>Eurotiomycetes</taxon>
        <taxon>Eurotiomycetidae</taxon>
        <taxon>Eurotiales</taxon>
        <taxon>Aspergillaceae</taxon>
        <taxon>Aspergillus</taxon>
        <taxon>Aspergillus subgen. Aspergillus</taxon>
    </lineage>
</organism>
<sequence>MGKNVTLFDGPGVDSTKAPIENVLELTPVVDIGPDVFTNTRPLWHPPGARGIYGGAAIAQSLSAAMRTVPSDFAVHSMHCYFVLAGDSQIPILYHVERVRDGRSFITRTVQARQRGRPIFTTTLSFSRANSGGKKKLEHAALKPDIAMPDETSSLSARKRLENEGGGGPFESHRAGIVNRASNPEDKRMRRFVRARGHISDDGGHQAHLSALAYITDSYFIGTVSRVHDVPRFSSPEELQKVLNALKNPSDLDDEDIARALKELKEEETTELRRRLEGALSKAMGKPEEHKEVGMMVSLDHSIYFHNPWAFRADEWMLIEMESPWAGEGRGLAIQKIWSKDGVLVATCTQEGVVRLKQDEPPRSKI</sequence>
<keyword evidence="2" id="KW-0378">Hydrolase</keyword>
<gene>
    <name evidence="5" type="ORF">ASPGLDRAFT_55015</name>
</gene>
<proteinExistence type="inferred from homology"/>
<dbReference type="VEuPathDB" id="FungiDB:ASPGLDRAFT_55015"/>
<evidence type="ECO:0000259" key="3">
    <source>
        <dbReference type="Pfam" id="PF13622"/>
    </source>
</evidence>
<dbReference type="GO" id="GO:0047617">
    <property type="term" value="F:fatty acyl-CoA hydrolase activity"/>
    <property type="evidence" value="ECO:0007669"/>
    <property type="project" value="InterPro"/>
</dbReference>
<name>A0A1L9VUU2_ASPGL</name>
<comment type="similarity">
    <text evidence="1">Belongs to the C/M/P thioester hydrolase family.</text>
</comment>
<evidence type="ECO:0008006" key="7">
    <source>
        <dbReference type="Google" id="ProtNLM"/>
    </source>
</evidence>
<dbReference type="OrthoDB" id="68328at2759"/>
<dbReference type="GeneID" id="34464371"/>
<dbReference type="Pfam" id="PF20789">
    <property type="entry name" value="4HBT_3C"/>
    <property type="match status" value="1"/>
</dbReference>
<dbReference type="InterPro" id="IPR003703">
    <property type="entry name" value="Acyl_CoA_thio"/>
</dbReference>
<dbReference type="STRING" id="1160497.A0A1L9VUU2"/>
<feature type="domain" description="Acyl-CoA thioesterase-like C-terminal" evidence="4">
    <location>
        <begin position="171"/>
        <end position="354"/>
    </location>
</feature>
<protein>
    <recommendedName>
        <fullName evidence="7">Acyl-CoA thioesterase II</fullName>
    </recommendedName>
</protein>
<dbReference type="EMBL" id="KV878890">
    <property type="protein sequence ID" value="OJJ87691.1"/>
    <property type="molecule type" value="Genomic_DNA"/>
</dbReference>
<feature type="domain" description="Acyl-CoA thioesterase-like N-terminal HotDog" evidence="3">
    <location>
        <begin position="42"/>
        <end position="126"/>
    </location>
</feature>
<dbReference type="GO" id="GO:0009062">
    <property type="term" value="P:fatty acid catabolic process"/>
    <property type="evidence" value="ECO:0007669"/>
    <property type="project" value="TreeGrafter"/>
</dbReference>
<reference evidence="6" key="1">
    <citation type="journal article" date="2017" name="Genome Biol.">
        <title>Comparative genomics reveals high biological diversity and specific adaptations in the industrially and medically important fungal genus Aspergillus.</title>
        <authorList>
            <person name="de Vries R.P."/>
            <person name="Riley R."/>
            <person name="Wiebenga A."/>
            <person name="Aguilar-Osorio G."/>
            <person name="Amillis S."/>
            <person name="Uchima C.A."/>
            <person name="Anderluh G."/>
            <person name="Asadollahi M."/>
            <person name="Askin M."/>
            <person name="Barry K."/>
            <person name="Battaglia E."/>
            <person name="Bayram O."/>
            <person name="Benocci T."/>
            <person name="Braus-Stromeyer S.A."/>
            <person name="Caldana C."/>
            <person name="Canovas D."/>
            <person name="Cerqueira G.C."/>
            <person name="Chen F."/>
            <person name="Chen W."/>
            <person name="Choi C."/>
            <person name="Clum A."/>
            <person name="Dos Santos R.A."/>
            <person name="Damasio A.R."/>
            <person name="Diallinas G."/>
            <person name="Emri T."/>
            <person name="Fekete E."/>
            <person name="Flipphi M."/>
            <person name="Freyberg S."/>
            <person name="Gallo A."/>
            <person name="Gournas C."/>
            <person name="Habgood R."/>
            <person name="Hainaut M."/>
            <person name="Harispe M.L."/>
            <person name="Henrissat B."/>
            <person name="Hilden K.S."/>
            <person name="Hope R."/>
            <person name="Hossain A."/>
            <person name="Karabika E."/>
            <person name="Karaffa L."/>
            <person name="Karanyi Z."/>
            <person name="Krasevec N."/>
            <person name="Kuo A."/>
            <person name="Kusch H."/>
            <person name="LaButti K."/>
            <person name="Lagendijk E.L."/>
            <person name="Lapidus A."/>
            <person name="Levasseur A."/>
            <person name="Lindquist E."/>
            <person name="Lipzen A."/>
            <person name="Logrieco A.F."/>
            <person name="MacCabe A."/>
            <person name="Maekelae M.R."/>
            <person name="Malavazi I."/>
            <person name="Melin P."/>
            <person name="Meyer V."/>
            <person name="Mielnichuk N."/>
            <person name="Miskei M."/>
            <person name="Molnar A.P."/>
            <person name="Mule G."/>
            <person name="Ngan C.Y."/>
            <person name="Orejas M."/>
            <person name="Orosz E."/>
            <person name="Ouedraogo J.P."/>
            <person name="Overkamp K.M."/>
            <person name="Park H.-S."/>
            <person name="Perrone G."/>
            <person name="Piumi F."/>
            <person name="Punt P.J."/>
            <person name="Ram A.F."/>
            <person name="Ramon A."/>
            <person name="Rauscher S."/>
            <person name="Record E."/>
            <person name="Riano-Pachon D.M."/>
            <person name="Robert V."/>
            <person name="Roehrig J."/>
            <person name="Ruller R."/>
            <person name="Salamov A."/>
            <person name="Salih N.S."/>
            <person name="Samson R.A."/>
            <person name="Sandor E."/>
            <person name="Sanguinetti M."/>
            <person name="Schuetze T."/>
            <person name="Sepcic K."/>
            <person name="Shelest E."/>
            <person name="Sherlock G."/>
            <person name="Sophianopoulou V."/>
            <person name="Squina F.M."/>
            <person name="Sun H."/>
            <person name="Susca A."/>
            <person name="Todd R.B."/>
            <person name="Tsang A."/>
            <person name="Unkles S.E."/>
            <person name="van de Wiele N."/>
            <person name="van Rossen-Uffink D."/>
            <person name="Oliveira J.V."/>
            <person name="Vesth T.C."/>
            <person name="Visser J."/>
            <person name="Yu J.-H."/>
            <person name="Zhou M."/>
            <person name="Andersen M.R."/>
            <person name="Archer D.B."/>
            <person name="Baker S.E."/>
            <person name="Benoit I."/>
            <person name="Brakhage A.A."/>
            <person name="Braus G.H."/>
            <person name="Fischer R."/>
            <person name="Frisvad J.C."/>
            <person name="Goldman G.H."/>
            <person name="Houbraken J."/>
            <person name="Oakley B."/>
            <person name="Pocsi I."/>
            <person name="Scazzocchio C."/>
            <person name="Seiboth B."/>
            <person name="vanKuyk P.A."/>
            <person name="Wortman J."/>
            <person name="Dyer P.S."/>
            <person name="Grigoriev I.V."/>
        </authorList>
    </citation>
    <scope>NUCLEOTIDE SEQUENCE [LARGE SCALE GENOMIC DNA]</scope>
    <source>
        <strain evidence="6">CBS 516.65</strain>
    </source>
</reference>
<dbReference type="InterPro" id="IPR042171">
    <property type="entry name" value="Acyl-CoA_hotdog"/>
</dbReference>
<dbReference type="CDD" id="cd03445">
    <property type="entry name" value="Thioesterase_II_repeat2"/>
    <property type="match status" value="1"/>
</dbReference>
<dbReference type="GO" id="GO:0006637">
    <property type="term" value="P:acyl-CoA metabolic process"/>
    <property type="evidence" value="ECO:0007669"/>
    <property type="project" value="InterPro"/>
</dbReference>
<dbReference type="SUPFAM" id="SSF54637">
    <property type="entry name" value="Thioesterase/thiol ester dehydrase-isomerase"/>
    <property type="match status" value="2"/>
</dbReference>
<evidence type="ECO:0000313" key="5">
    <source>
        <dbReference type="EMBL" id="OJJ87691.1"/>
    </source>
</evidence>
<keyword evidence="6" id="KW-1185">Reference proteome</keyword>
<dbReference type="InterPro" id="IPR049450">
    <property type="entry name" value="ACOT8-like_C"/>
</dbReference>
<dbReference type="PANTHER" id="PTHR11066">
    <property type="entry name" value="ACYL-COA THIOESTERASE"/>
    <property type="match status" value="1"/>
</dbReference>
<accession>A0A1L9VUU2</accession>